<keyword evidence="4" id="KW-1185">Reference proteome</keyword>
<dbReference type="EMBL" id="JAVYJV010000021">
    <property type="protein sequence ID" value="KAK4342039.1"/>
    <property type="molecule type" value="Genomic_DNA"/>
</dbReference>
<dbReference type="Pfam" id="PF23292">
    <property type="entry name" value="SAND_ULT1"/>
    <property type="match status" value="1"/>
</dbReference>
<gene>
    <name evidence="3" type="ORF">RND71_037855</name>
</gene>
<protein>
    <submittedName>
        <fullName evidence="3">Uncharacterized protein</fullName>
    </submittedName>
</protein>
<evidence type="ECO:0000259" key="2">
    <source>
        <dbReference type="Pfam" id="PF23293"/>
    </source>
</evidence>
<accession>A0AAE1UYM5</accession>
<dbReference type="AlphaFoldDB" id="A0AAE1UYM5"/>
<organism evidence="3 4">
    <name type="scientific">Anisodus tanguticus</name>
    <dbReference type="NCBI Taxonomy" id="243964"/>
    <lineage>
        <taxon>Eukaryota</taxon>
        <taxon>Viridiplantae</taxon>
        <taxon>Streptophyta</taxon>
        <taxon>Embryophyta</taxon>
        <taxon>Tracheophyta</taxon>
        <taxon>Spermatophyta</taxon>
        <taxon>Magnoliopsida</taxon>
        <taxon>eudicotyledons</taxon>
        <taxon>Gunneridae</taxon>
        <taxon>Pentapetalae</taxon>
        <taxon>asterids</taxon>
        <taxon>lamiids</taxon>
        <taxon>Solanales</taxon>
        <taxon>Solanaceae</taxon>
        <taxon>Solanoideae</taxon>
        <taxon>Hyoscyameae</taxon>
        <taxon>Anisodus</taxon>
    </lineage>
</organism>
<dbReference type="PANTHER" id="PTHR34053:SF4">
    <property type="entry name" value="PROTEIN ULTRAPETALA 2-LIKE"/>
    <property type="match status" value="1"/>
</dbReference>
<evidence type="ECO:0000313" key="4">
    <source>
        <dbReference type="Proteomes" id="UP001291623"/>
    </source>
</evidence>
<dbReference type="Pfam" id="PF23293">
    <property type="entry name" value="zf_ULT1"/>
    <property type="match status" value="1"/>
</dbReference>
<dbReference type="Proteomes" id="UP001291623">
    <property type="component" value="Unassembled WGS sequence"/>
</dbReference>
<dbReference type="GO" id="GO:0005634">
    <property type="term" value="C:nucleus"/>
    <property type="evidence" value="ECO:0007669"/>
    <property type="project" value="TreeGrafter"/>
</dbReference>
<name>A0AAE1UYM5_9SOLA</name>
<comment type="caution">
    <text evidence="3">The sequence shown here is derived from an EMBL/GenBank/DDBJ whole genome shotgun (WGS) entry which is preliminary data.</text>
</comment>
<feature type="domain" description="ULTRAPETALA1/2 SAND" evidence="1">
    <location>
        <begin position="11"/>
        <end position="94"/>
    </location>
</feature>
<dbReference type="InterPro" id="IPR057011">
    <property type="entry name" value="ULT1/2_SAND"/>
</dbReference>
<evidence type="ECO:0000259" key="1">
    <source>
        <dbReference type="Pfam" id="PF23292"/>
    </source>
</evidence>
<dbReference type="GO" id="GO:0005829">
    <property type="term" value="C:cytosol"/>
    <property type="evidence" value="ECO:0007669"/>
    <property type="project" value="TreeGrafter"/>
</dbReference>
<reference evidence="3" key="1">
    <citation type="submission" date="2023-12" db="EMBL/GenBank/DDBJ databases">
        <title>Genome assembly of Anisodus tanguticus.</title>
        <authorList>
            <person name="Wang Y.-J."/>
        </authorList>
    </citation>
    <scope>NUCLEOTIDE SEQUENCE</scope>
    <source>
        <strain evidence="3">KB-2021</strain>
        <tissue evidence="3">Leaf</tissue>
    </source>
</reference>
<sequence length="246" mass="28269">MFSDKQLNGFMGILRKGSDYIEIECDVTVSRFGDSNGIRNGKLEIDCQCLRLSPVEFATHVGRKMPMKNWKSQIWVYNKEGRRENLWRTCLLKYRIDTFTRPLRRGTVHRDEFIRCTNCNKERRFLRRTKEECKYYHDAVLVKDWKCSDMPHKRGVCLLGRAHCTAVTTLKSAIVEDHVEVAPKLLSAMAAPGACVTAVLCAHMMVAIAVHASTFLTTFDVQPPVGRQYYLSIVDFNLLDVQTLLM</sequence>
<dbReference type="InterPro" id="IPR020533">
    <property type="entry name" value="Developmental_reg_ULTRAPETALA"/>
</dbReference>
<evidence type="ECO:0000313" key="3">
    <source>
        <dbReference type="EMBL" id="KAK4342039.1"/>
    </source>
</evidence>
<feature type="domain" description="ULTRAPETALA1/2 zinc finger" evidence="2">
    <location>
        <begin position="109"/>
        <end position="157"/>
    </location>
</feature>
<dbReference type="InterPro" id="IPR057012">
    <property type="entry name" value="ULT1/2_Znf"/>
</dbReference>
<dbReference type="PANTHER" id="PTHR34053">
    <property type="entry name" value="PROTEIN ULTRAPETALA 1"/>
    <property type="match status" value="1"/>
</dbReference>
<proteinExistence type="predicted"/>